<feature type="domain" description="PPIase FKBP-type" evidence="6">
    <location>
        <begin position="19"/>
        <end position="111"/>
    </location>
</feature>
<evidence type="ECO:0000256" key="4">
    <source>
        <dbReference type="ARBA" id="ARBA00023235"/>
    </source>
</evidence>
<dbReference type="InterPro" id="IPR001179">
    <property type="entry name" value="PPIase_FKBP_dom"/>
</dbReference>
<dbReference type="PROSITE" id="PS50059">
    <property type="entry name" value="FKBP_PPIASE"/>
    <property type="match status" value="1"/>
</dbReference>
<reference evidence="7 8" key="1">
    <citation type="journal article" date="2022" name="bioRxiv">
        <title>Genomics of Preaxostyla Flagellates Illuminates Evolutionary Transitions and the Path Towards Mitochondrial Loss.</title>
        <authorList>
            <person name="Novak L.V.F."/>
            <person name="Treitli S.C."/>
            <person name="Pyrih J."/>
            <person name="Halakuc P."/>
            <person name="Pipaliya S.V."/>
            <person name="Vacek V."/>
            <person name="Brzon O."/>
            <person name="Soukal P."/>
            <person name="Eme L."/>
            <person name="Dacks J.B."/>
            <person name="Karnkowska A."/>
            <person name="Elias M."/>
            <person name="Hampl V."/>
        </authorList>
    </citation>
    <scope>NUCLEOTIDE SEQUENCE [LARGE SCALE GENOMIC DNA]</scope>
    <source>
        <strain evidence="7">NAU3</strain>
        <tissue evidence="7">Gut</tissue>
    </source>
</reference>
<evidence type="ECO:0000259" key="6">
    <source>
        <dbReference type="PROSITE" id="PS50059"/>
    </source>
</evidence>
<evidence type="ECO:0000313" key="7">
    <source>
        <dbReference type="EMBL" id="KAK2957131.1"/>
    </source>
</evidence>
<keyword evidence="4 5" id="KW-0413">Isomerase</keyword>
<protein>
    <recommendedName>
        <fullName evidence="2 5">peptidylprolyl isomerase</fullName>
        <ecNumber evidence="2 5">5.2.1.8</ecNumber>
    </recommendedName>
</protein>
<evidence type="ECO:0000256" key="5">
    <source>
        <dbReference type="PROSITE-ProRule" id="PRU00277"/>
    </source>
</evidence>
<keyword evidence="3 5" id="KW-0697">Rotamase</keyword>
<dbReference type="EC" id="5.2.1.8" evidence="2 5"/>
<dbReference type="Pfam" id="PF00254">
    <property type="entry name" value="FKBP_C"/>
    <property type="match status" value="1"/>
</dbReference>
<evidence type="ECO:0000256" key="2">
    <source>
        <dbReference type="ARBA" id="ARBA00013194"/>
    </source>
</evidence>
<dbReference type="PANTHER" id="PTHR10516:SF443">
    <property type="entry name" value="FK506-BINDING PROTEIN 59-RELATED"/>
    <property type="match status" value="1"/>
</dbReference>
<name>A0ABQ9Y061_9EUKA</name>
<gene>
    <name evidence="7" type="ORF">BLNAU_7961</name>
</gene>
<dbReference type="Proteomes" id="UP001281761">
    <property type="component" value="Unassembled WGS sequence"/>
</dbReference>
<dbReference type="InterPro" id="IPR046357">
    <property type="entry name" value="PPIase_dom_sf"/>
</dbReference>
<keyword evidence="8" id="KW-1185">Reference proteome</keyword>
<sequence>MGWTKQIKKEGSGNTPTKGQNITVHCTGYLDKECTKKFWSTKDPGQQPFGFQVGVGQVIRGWDEGFMSMKVGECAVLEMTGDYAYGARGFPQWGIGPNATLWFDVEILSFN</sequence>
<organism evidence="7 8">
    <name type="scientific">Blattamonas nauphoetae</name>
    <dbReference type="NCBI Taxonomy" id="2049346"/>
    <lineage>
        <taxon>Eukaryota</taxon>
        <taxon>Metamonada</taxon>
        <taxon>Preaxostyla</taxon>
        <taxon>Oxymonadida</taxon>
        <taxon>Blattamonas</taxon>
    </lineage>
</organism>
<evidence type="ECO:0000256" key="3">
    <source>
        <dbReference type="ARBA" id="ARBA00023110"/>
    </source>
</evidence>
<proteinExistence type="predicted"/>
<dbReference type="Gene3D" id="3.10.50.40">
    <property type="match status" value="1"/>
</dbReference>
<dbReference type="InterPro" id="IPR050689">
    <property type="entry name" value="FKBP-type_PPIase"/>
</dbReference>
<dbReference type="PANTHER" id="PTHR10516">
    <property type="entry name" value="PEPTIDYL-PROLYL CIS-TRANS ISOMERASE"/>
    <property type="match status" value="1"/>
</dbReference>
<dbReference type="SUPFAM" id="SSF54534">
    <property type="entry name" value="FKBP-like"/>
    <property type="match status" value="1"/>
</dbReference>
<dbReference type="EMBL" id="JARBJD010000049">
    <property type="protein sequence ID" value="KAK2957131.1"/>
    <property type="molecule type" value="Genomic_DNA"/>
</dbReference>
<dbReference type="GO" id="GO:0003755">
    <property type="term" value="F:peptidyl-prolyl cis-trans isomerase activity"/>
    <property type="evidence" value="ECO:0007669"/>
    <property type="project" value="UniProtKB-EC"/>
</dbReference>
<evidence type="ECO:0000256" key="1">
    <source>
        <dbReference type="ARBA" id="ARBA00000971"/>
    </source>
</evidence>
<comment type="catalytic activity">
    <reaction evidence="1 5">
        <text>[protein]-peptidylproline (omega=180) = [protein]-peptidylproline (omega=0)</text>
        <dbReference type="Rhea" id="RHEA:16237"/>
        <dbReference type="Rhea" id="RHEA-COMP:10747"/>
        <dbReference type="Rhea" id="RHEA-COMP:10748"/>
        <dbReference type="ChEBI" id="CHEBI:83833"/>
        <dbReference type="ChEBI" id="CHEBI:83834"/>
        <dbReference type="EC" id="5.2.1.8"/>
    </reaction>
</comment>
<comment type="caution">
    <text evidence="7">The sequence shown here is derived from an EMBL/GenBank/DDBJ whole genome shotgun (WGS) entry which is preliminary data.</text>
</comment>
<evidence type="ECO:0000313" key="8">
    <source>
        <dbReference type="Proteomes" id="UP001281761"/>
    </source>
</evidence>
<accession>A0ABQ9Y061</accession>